<keyword evidence="3" id="KW-1185">Reference proteome</keyword>
<reference evidence="2 3" key="1">
    <citation type="submission" date="2019-02" db="EMBL/GenBank/DDBJ databases">
        <title>Deep-cultivation of Planctomycetes and their phenomic and genomic characterization uncovers novel biology.</title>
        <authorList>
            <person name="Wiegand S."/>
            <person name="Jogler M."/>
            <person name="Boedeker C."/>
            <person name="Pinto D."/>
            <person name="Vollmers J."/>
            <person name="Rivas-Marin E."/>
            <person name="Kohn T."/>
            <person name="Peeters S.H."/>
            <person name="Heuer A."/>
            <person name="Rast P."/>
            <person name="Oberbeckmann S."/>
            <person name="Bunk B."/>
            <person name="Jeske O."/>
            <person name="Meyerdierks A."/>
            <person name="Storesund J.E."/>
            <person name="Kallscheuer N."/>
            <person name="Luecker S."/>
            <person name="Lage O.M."/>
            <person name="Pohl T."/>
            <person name="Merkel B.J."/>
            <person name="Hornburger P."/>
            <person name="Mueller R.-W."/>
            <person name="Bruemmer F."/>
            <person name="Labrenz M."/>
            <person name="Spormann A.M."/>
            <person name="Op Den Camp H."/>
            <person name="Overmann J."/>
            <person name="Amann R."/>
            <person name="Jetten M.S.M."/>
            <person name="Mascher T."/>
            <person name="Medema M.H."/>
            <person name="Devos D.P."/>
            <person name="Kaster A.-K."/>
            <person name="Ovreas L."/>
            <person name="Rohde M."/>
            <person name="Galperin M.Y."/>
            <person name="Jogler C."/>
        </authorList>
    </citation>
    <scope>NUCLEOTIDE SEQUENCE [LARGE SCALE GENOMIC DNA]</scope>
    <source>
        <strain evidence="2 3">Q31b</strain>
    </source>
</reference>
<evidence type="ECO:0000313" key="2">
    <source>
        <dbReference type="EMBL" id="TWU44318.1"/>
    </source>
</evidence>
<feature type="compositionally biased region" description="Basic and acidic residues" evidence="1">
    <location>
        <begin position="54"/>
        <end position="68"/>
    </location>
</feature>
<gene>
    <name evidence="2" type="ORF">Q31b_18540</name>
</gene>
<feature type="region of interest" description="Disordered" evidence="1">
    <location>
        <begin position="32"/>
        <end position="68"/>
    </location>
</feature>
<protein>
    <submittedName>
        <fullName evidence="2">Uncharacterized protein</fullName>
    </submittedName>
</protein>
<dbReference type="AlphaFoldDB" id="A0A5C6E666"/>
<dbReference type="Proteomes" id="UP000315471">
    <property type="component" value="Unassembled WGS sequence"/>
</dbReference>
<name>A0A5C6E666_9BACT</name>
<comment type="caution">
    <text evidence="2">The sequence shown here is derived from an EMBL/GenBank/DDBJ whole genome shotgun (WGS) entry which is preliminary data.</text>
</comment>
<evidence type="ECO:0000313" key="3">
    <source>
        <dbReference type="Proteomes" id="UP000315471"/>
    </source>
</evidence>
<sequence>MMAFFLCIVVSVLVFTSLAVVFLMSRAPVVEEEEEELPKTQTASSSHDLLTLEFGKRSEDYHDPPVSA</sequence>
<dbReference type="RefSeq" id="WP_146599289.1">
    <property type="nucleotide sequence ID" value="NZ_SJPY01000002.1"/>
</dbReference>
<proteinExistence type="predicted"/>
<accession>A0A5C6E666</accession>
<dbReference type="EMBL" id="SJPY01000002">
    <property type="protein sequence ID" value="TWU44318.1"/>
    <property type="molecule type" value="Genomic_DNA"/>
</dbReference>
<organism evidence="2 3">
    <name type="scientific">Novipirellula aureliae</name>
    <dbReference type="NCBI Taxonomy" id="2527966"/>
    <lineage>
        <taxon>Bacteria</taxon>
        <taxon>Pseudomonadati</taxon>
        <taxon>Planctomycetota</taxon>
        <taxon>Planctomycetia</taxon>
        <taxon>Pirellulales</taxon>
        <taxon>Pirellulaceae</taxon>
        <taxon>Novipirellula</taxon>
    </lineage>
</organism>
<evidence type="ECO:0000256" key="1">
    <source>
        <dbReference type="SAM" id="MobiDB-lite"/>
    </source>
</evidence>
<feature type="compositionally biased region" description="Polar residues" evidence="1">
    <location>
        <begin position="39"/>
        <end position="48"/>
    </location>
</feature>